<evidence type="ECO:0000259" key="8">
    <source>
        <dbReference type="Pfam" id="PF13476"/>
    </source>
</evidence>
<dbReference type="PANTHER" id="PTHR11059:SF0">
    <property type="entry name" value="DNA REPAIR PROTEIN RECN"/>
    <property type="match status" value="1"/>
</dbReference>
<dbReference type="GO" id="GO:0043590">
    <property type="term" value="C:bacterial nucleoid"/>
    <property type="evidence" value="ECO:0007669"/>
    <property type="project" value="TreeGrafter"/>
</dbReference>
<evidence type="ECO:0000256" key="5">
    <source>
        <dbReference type="ARBA" id="ARBA00022840"/>
    </source>
</evidence>
<organism evidence="9">
    <name type="scientific">hydrothermal vent metagenome</name>
    <dbReference type="NCBI Taxonomy" id="652676"/>
    <lineage>
        <taxon>unclassified sequences</taxon>
        <taxon>metagenomes</taxon>
        <taxon>ecological metagenomes</taxon>
    </lineage>
</organism>
<sequence length="302" mass="33949">MLKELKIKNLALIEELHLIMEHGLIVLTGETGAGKSIVLQAIALLSGRRSSSSWVRTGAGQAEVEALFALPDTSPLRRELTAMGLEDGRELLIKRILSSSGKSRFYVNGSLATARLITKISEYLLSVASQHDHQQLLNSASHLDFIDLAGELWPLRERVAALYEQWSAASRELAELRQKEMEKEQRRDFLSYQEKEIREAAVEPGEDETLANERRRLKSADDLRRLGRRCFGLLNSADDALTKVRKDVVGMAELDEEITKLAEGLTEQSYIIGDYLVELRDYLDHLPDDAGHLEELSARIDL</sequence>
<proteinExistence type="inferred from homology"/>
<reference evidence="9" key="1">
    <citation type="submission" date="2018-06" db="EMBL/GenBank/DDBJ databases">
        <authorList>
            <person name="Zhirakovskaya E."/>
        </authorList>
    </citation>
    <scope>NUCLEOTIDE SEQUENCE</scope>
</reference>
<evidence type="ECO:0000256" key="3">
    <source>
        <dbReference type="ARBA" id="ARBA00022741"/>
    </source>
</evidence>
<keyword evidence="6" id="KW-0234">DNA repair</keyword>
<dbReference type="EMBL" id="UOEX01000028">
    <property type="protein sequence ID" value="VAW33298.1"/>
    <property type="molecule type" value="Genomic_DNA"/>
</dbReference>
<protein>
    <recommendedName>
        <fullName evidence="2">DNA repair protein RecN</fullName>
    </recommendedName>
    <alternativeName>
        <fullName evidence="7">Recombination protein N</fullName>
    </alternativeName>
</protein>
<accession>A0A3B0UQZ2</accession>
<keyword evidence="4" id="KW-0227">DNA damage</keyword>
<dbReference type="GO" id="GO:0006310">
    <property type="term" value="P:DNA recombination"/>
    <property type="evidence" value="ECO:0007669"/>
    <property type="project" value="InterPro"/>
</dbReference>
<evidence type="ECO:0000256" key="6">
    <source>
        <dbReference type="ARBA" id="ARBA00023204"/>
    </source>
</evidence>
<evidence type="ECO:0000256" key="1">
    <source>
        <dbReference type="ARBA" id="ARBA00009441"/>
    </source>
</evidence>
<feature type="non-terminal residue" evidence="9">
    <location>
        <position position="302"/>
    </location>
</feature>
<dbReference type="PROSITE" id="PS00675">
    <property type="entry name" value="SIGMA54_INTERACT_1"/>
    <property type="match status" value="1"/>
</dbReference>
<dbReference type="Gene3D" id="3.40.50.300">
    <property type="entry name" value="P-loop containing nucleotide triphosphate hydrolases"/>
    <property type="match status" value="1"/>
</dbReference>
<evidence type="ECO:0000256" key="7">
    <source>
        <dbReference type="ARBA" id="ARBA00033408"/>
    </source>
</evidence>
<keyword evidence="3" id="KW-0547">Nucleotide-binding</keyword>
<dbReference type="Pfam" id="PF13476">
    <property type="entry name" value="AAA_23"/>
    <property type="match status" value="1"/>
</dbReference>
<dbReference type="GO" id="GO:0006302">
    <property type="term" value="P:double-strand break repair"/>
    <property type="evidence" value="ECO:0007669"/>
    <property type="project" value="InterPro"/>
</dbReference>
<dbReference type="FunFam" id="3.40.50.300:FF:000319">
    <property type="entry name" value="DNA repair protein RecN"/>
    <property type="match status" value="1"/>
</dbReference>
<dbReference type="GO" id="GO:0009432">
    <property type="term" value="P:SOS response"/>
    <property type="evidence" value="ECO:0007669"/>
    <property type="project" value="TreeGrafter"/>
</dbReference>
<evidence type="ECO:0000256" key="2">
    <source>
        <dbReference type="ARBA" id="ARBA00021315"/>
    </source>
</evidence>
<dbReference type="InterPro" id="IPR038729">
    <property type="entry name" value="Rad50/SbcC_AAA"/>
</dbReference>
<dbReference type="InterPro" id="IPR004604">
    <property type="entry name" value="DNA_recomb/repair_RecN"/>
</dbReference>
<dbReference type="SUPFAM" id="SSF52540">
    <property type="entry name" value="P-loop containing nucleoside triphosphate hydrolases"/>
    <property type="match status" value="1"/>
</dbReference>
<dbReference type="InterPro" id="IPR027417">
    <property type="entry name" value="P-loop_NTPase"/>
</dbReference>
<gene>
    <name evidence="9" type="ORF">MNBD_DELTA03-849</name>
</gene>
<keyword evidence="5" id="KW-0067">ATP-binding</keyword>
<evidence type="ECO:0000256" key="4">
    <source>
        <dbReference type="ARBA" id="ARBA00022763"/>
    </source>
</evidence>
<evidence type="ECO:0000313" key="9">
    <source>
        <dbReference type="EMBL" id="VAW33298.1"/>
    </source>
</evidence>
<dbReference type="GO" id="GO:0016887">
    <property type="term" value="F:ATP hydrolysis activity"/>
    <property type="evidence" value="ECO:0007669"/>
    <property type="project" value="InterPro"/>
</dbReference>
<dbReference type="AlphaFoldDB" id="A0A3B0UQZ2"/>
<dbReference type="PANTHER" id="PTHR11059">
    <property type="entry name" value="DNA REPAIR PROTEIN RECN"/>
    <property type="match status" value="1"/>
</dbReference>
<comment type="similarity">
    <text evidence="1">Belongs to the RecN family.</text>
</comment>
<feature type="domain" description="Rad50/SbcC-type AAA" evidence="8">
    <location>
        <begin position="4"/>
        <end position="199"/>
    </location>
</feature>
<name>A0A3B0UQZ2_9ZZZZ</name>
<dbReference type="GO" id="GO:0005524">
    <property type="term" value="F:ATP binding"/>
    <property type="evidence" value="ECO:0007669"/>
    <property type="project" value="UniProtKB-KW"/>
</dbReference>
<dbReference type="InterPro" id="IPR025662">
    <property type="entry name" value="Sigma_54_int_dom_ATP-bd_1"/>
</dbReference>